<protein>
    <submittedName>
        <fullName evidence="3">PEP-CTERM sorting domain-containing protein</fullName>
    </submittedName>
</protein>
<feature type="domain" description="Ice-binding protein C-terminal" evidence="2">
    <location>
        <begin position="170"/>
        <end position="192"/>
    </location>
</feature>
<proteinExistence type="predicted"/>
<dbReference type="InterPro" id="IPR013424">
    <property type="entry name" value="Ice-binding_C"/>
</dbReference>
<evidence type="ECO:0000259" key="2">
    <source>
        <dbReference type="Pfam" id="PF07589"/>
    </source>
</evidence>
<sequence length="199" mass="21740">MKKLISLVLTITVLLWGANASASLMGDEVFLTCMQSSGSDHELCEGNGALPATVGADVEYPDYFNFENSLSIDINANSIWVTFDNGPFCGWFTCNGQGFLEFWLTDLHWVDMPGGIITGIDVITNMTGIQTGYDDHSVHFALPETDVDSSMFIHINLLTDHDVDTKHNADVPEPGTLILFALTLSGLAYSRRKKSAVSQ</sequence>
<dbReference type="KEGG" id="tact:SG35_008775"/>
<evidence type="ECO:0000313" key="4">
    <source>
        <dbReference type="Proteomes" id="UP000032568"/>
    </source>
</evidence>
<dbReference type="RefSeq" id="WP_084692453.1">
    <property type="nucleotide sequence ID" value="NZ_CP059735.1"/>
</dbReference>
<dbReference type="EMBL" id="CP059735">
    <property type="protein sequence ID" value="WDE00704.1"/>
    <property type="molecule type" value="Genomic_DNA"/>
</dbReference>
<keyword evidence="1" id="KW-0732">Signal</keyword>
<organism evidence="3 4">
    <name type="scientific">Thalassomonas actiniarum</name>
    <dbReference type="NCBI Taxonomy" id="485447"/>
    <lineage>
        <taxon>Bacteria</taxon>
        <taxon>Pseudomonadati</taxon>
        <taxon>Pseudomonadota</taxon>
        <taxon>Gammaproteobacteria</taxon>
        <taxon>Alteromonadales</taxon>
        <taxon>Colwelliaceae</taxon>
        <taxon>Thalassomonas</taxon>
    </lineage>
</organism>
<dbReference type="Proteomes" id="UP000032568">
    <property type="component" value="Chromosome"/>
</dbReference>
<accession>A0AAF0C552</accession>
<feature type="chain" id="PRO_5042044026" evidence="1">
    <location>
        <begin position="23"/>
        <end position="199"/>
    </location>
</feature>
<reference evidence="3 4" key="2">
    <citation type="journal article" date="2022" name="Mar. Drugs">
        <title>Bioassay-Guided Fractionation Leads to the Detection of Cholic Acid Generated by the Rare Thalassomonas sp.</title>
        <authorList>
            <person name="Pheiffer F."/>
            <person name="Schneider Y.K."/>
            <person name="Hansen E.H."/>
            <person name="Andersen J.H."/>
            <person name="Isaksson J."/>
            <person name="Busche T."/>
            <person name="R C."/>
            <person name="Kalinowski J."/>
            <person name="Zyl L.V."/>
            <person name="Trindade M."/>
        </authorList>
    </citation>
    <scope>NUCLEOTIDE SEQUENCE [LARGE SCALE GENOMIC DNA]</scope>
    <source>
        <strain evidence="3 4">A5K-106</strain>
    </source>
</reference>
<gene>
    <name evidence="3" type="ORF">SG35_008775</name>
</gene>
<feature type="signal peptide" evidence="1">
    <location>
        <begin position="1"/>
        <end position="22"/>
    </location>
</feature>
<name>A0AAF0C552_9GAMM</name>
<keyword evidence="4" id="KW-1185">Reference proteome</keyword>
<evidence type="ECO:0000313" key="3">
    <source>
        <dbReference type="EMBL" id="WDE00704.1"/>
    </source>
</evidence>
<dbReference type="Pfam" id="PF07589">
    <property type="entry name" value="PEP-CTERM"/>
    <property type="match status" value="1"/>
</dbReference>
<dbReference type="NCBIfam" id="TIGR02595">
    <property type="entry name" value="PEP_CTERM"/>
    <property type="match status" value="1"/>
</dbReference>
<reference evidence="3 4" key="1">
    <citation type="journal article" date="2015" name="Genome Announc.">
        <title>Draft Genome Sequences of Marine Isolates of Thalassomonas viridans and Thalassomonas actiniarum.</title>
        <authorList>
            <person name="Olonade I."/>
            <person name="van Zyl L.J."/>
            <person name="Trindade M."/>
        </authorList>
    </citation>
    <scope>NUCLEOTIDE SEQUENCE [LARGE SCALE GENOMIC DNA]</scope>
    <source>
        <strain evidence="3 4">A5K-106</strain>
    </source>
</reference>
<evidence type="ECO:0000256" key="1">
    <source>
        <dbReference type="SAM" id="SignalP"/>
    </source>
</evidence>
<dbReference type="AlphaFoldDB" id="A0AAF0C552"/>